<protein>
    <submittedName>
        <fullName evidence="1">Uncharacterized protein</fullName>
    </submittedName>
</protein>
<organism evidence="1 2">
    <name type="scientific">Rosa chinensis</name>
    <name type="common">China rose</name>
    <dbReference type="NCBI Taxonomy" id="74649"/>
    <lineage>
        <taxon>Eukaryota</taxon>
        <taxon>Viridiplantae</taxon>
        <taxon>Streptophyta</taxon>
        <taxon>Embryophyta</taxon>
        <taxon>Tracheophyta</taxon>
        <taxon>Spermatophyta</taxon>
        <taxon>Magnoliopsida</taxon>
        <taxon>eudicotyledons</taxon>
        <taxon>Gunneridae</taxon>
        <taxon>Pentapetalae</taxon>
        <taxon>rosids</taxon>
        <taxon>fabids</taxon>
        <taxon>Rosales</taxon>
        <taxon>Rosaceae</taxon>
        <taxon>Rosoideae</taxon>
        <taxon>Rosoideae incertae sedis</taxon>
        <taxon>Rosa</taxon>
    </lineage>
</organism>
<evidence type="ECO:0000313" key="1">
    <source>
        <dbReference type="EMBL" id="PRQ60517.1"/>
    </source>
</evidence>
<proteinExistence type="predicted"/>
<dbReference type="AlphaFoldDB" id="A0A2P6SPA3"/>
<name>A0A2P6SPA3_ROSCH</name>
<evidence type="ECO:0000313" key="2">
    <source>
        <dbReference type="Proteomes" id="UP000238479"/>
    </source>
</evidence>
<keyword evidence="2" id="KW-1185">Reference proteome</keyword>
<gene>
    <name evidence="1" type="ORF">RchiOBHm_Chr1g0382151</name>
</gene>
<dbReference type="EMBL" id="PDCK01000039">
    <property type="protein sequence ID" value="PRQ60517.1"/>
    <property type="molecule type" value="Genomic_DNA"/>
</dbReference>
<sequence length="95" mass="11162">MFLKCFSKAAPLMSHMRGIHLIKDWQNCPPLLHAFKNLRQFKQAPCRRSIVWRKNNDRKPRLLDCCEELRRDGCASFKLWIVPESPDSSPLQLVV</sequence>
<comment type="caution">
    <text evidence="1">The sequence shown here is derived from an EMBL/GenBank/DDBJ whole genome shotgun (WGS) entry which is preliminary data.</text>
</comment>
<dbReference type="Proteomes" id="UP000238479">
    <property type="component" value="Chromosome 1"/>
</dbReference>
<accession>A0A2P6SPA3</accession>
<reference evidence="1 2" key="1">
    <citation type="journal article" date="2018" name="Nat. Genet.">
        <title>The Rosa genome provides new insights in the design of modern roses.</title>
        <authorList>
            <person name="Bendahmane M."/>
        </authorList>
    </citation>
    <scope>NUCLEOTIDE SEQUENCE [LARGE SCALE GENOMIC DNA]</scope>
    <source>
        <strain evidence="2">cv. Old Blush</strain>
    </source>
</reference>
<dbReference type="Gramene" id="PRQ60517">
    <property type="protein sequence ID" value="PRQ60517"/>
    <property type="gene ID" value="RchiOBHm_Chr1g0382151"/>
</dbReference>